<evidence type="ECO:0008006" key="3">
    <source>
        <dbReference type="Google" id="ProtNLM"/>
    </source>
</evidence>
<dbReference type="SUPFAM" id="SSF52518">
    <property type="entry name" value="Thiamin diphosphate-binding fold (THDP-binding)"/>
    <property type="match status" value="1"/>
</dbReference>
<gene>
    <name evidence="1" type="ORF">GCM10010171_27880</name>
</gene>
<accession>A0A918GF88</accession>
<organism evidence="1 2">
    <name type="scientific">Actinokineospora fastidiosa</name>
    <dbReference type="NCBI Taxonomy" id="1816"/>
    <lineage>
        <taxon>Bacteria</taxon>
        <taxon>Bacillati</taxon>
        <taxon>Actinomycetota</taxon>
        <taxon>Actinomycetes</taxon>
        <taxon>Pseudonocardiales</taxon>
        <taxon>Pseudonocardiaceae</taxon>
        <taxon>Actinokineospora</taxon>
    </lineage>
</organism>
<dbReference type="AlphaFoldDB" id="A0A918GF88"/>
<dbReference type="EMBL" id="BMRB01000002">
    <property type="protein sequence ID" value="GGS32355.1"/>
    <property type="molecule type" value="Genomic_DNA"/>
</dbReference>
<sequence>MNRTTAIRAIISATSAEPVVFTTEAACRVARSISDRRNHLYLTAGGELASSLGIGVAMQVRRPTIVVDSYASLARNPMGLITAGTLPRLSLVHVVLDDGLFGAGDADAPTGRADVCALARAAGYDSVMSTARPDRFMTLVRDHVSRTSRPVLIRCLLSAPDEPVAAAAAAVRTGDLPAHARRFTESIGDLGAIA</sequence>
<dbReference type="RefSeq" id="WP_189210826.1">
    <property type="nucleotide sequence ID" value="NZ_BMRB01000002.1"/>
</dbReference>
<dbReference type="Proteomes" id="UP000660680">
    <property type="component" value="Unassembled WGS sequence"/>
</dbReference>
<comment type="caution">
    <text evidence="1">The sequence shown here is derived from an EMBL/GenBank/DDBJ whole genome shotgun (WGS) entry which is preliminary data.</text>
</comment>
<dbReference type="Gene3D" id="3.40.50.970">
    <property type="match status" value="1"/>
</dbReference>
<dbReference type="GO" id="GO:0000287">
    <property type="term" value="F:magnesium ion binding"/>
    <property type="evidence" value="ECO:0007669"/>
    <property type="project" value="UniProtKB-ARBA"/>
</dbReference>
<dbReference type="InterPro" id="IPR029061">
    <property type="entry name" value="THDP-binding"/>
</dbReference>
<keyword evidence="2" id="KW-1185">Reference proteome</keyword>
<protein>
    <recommendedName>
        <fullName evidence="3">Thiamine pyrophosphate enzyme TPP-binding domain-containing protein</fullName>
    </recommendedName>
</protein>
<evidence type="ECO:0000313" key="2">
    <source>
        <dbReference type="Proteomes" id="UP000660680"/>
    </source>
</evidence>
<reference evidence="1" key="1">
    <citation type="journal article" date="2014" name="Int. J. Syst. Evol. Microbiol.">
        <title>Complete genome sequence of Corynebacterium casei LMG S-19264T (=DSM 44701T), isolated from a smear-ripened cheese.</title>
        <authorList>
            <consortium name="US DOE Joint Genome Institute (JGI-PGF)"/>
            <person name="Walter F."/>
            <person name="Albersmeier A."/>
            <person name="Kalinowski J."/>
            <person name="Ruckert C."/>
        </authorList>
    </citation>
    <scope>NUCLEOTIDE SEQUENCE</scope>
    <source>
        <strain evidence="1">JCM 3276</strain>
    </source>
</reference>
<name>A0A918GF88_9PSEU</name>
<reference evidence="1" key="2">
    <citation type="submission" date="2020-09" db="EMBL/GenBank/DDBJ databases">
        <authorList>
            <person name="Sun Q."/>
            <person name="Ohkuma M."/>
        </authorList>
    </citation>
    <scope>NUCLEOTIDE SEQUENCE</scope>
    <source>
        <strain evidence="1">JCM 3276</strain>
    </source>
</reference>
<proteinExistence type="predicted"/>
<evidence type="ECO:0000313" key="1">
    <source>
        <dbReference type="EMBL" id="GGS32355.1"/>
    </source>
</evidence>